<sequence>MDPLKKITIRVNETTFQRLKASRLSDGDEIERIFRQHDQQAQKLKELSEQLTALQKEKQLLFELSNKLNMTIDVLNTIIASMDITEFIAHDVDPTEVMQAAKYKQEGRIKTMRNY</sequence>
<keyword evidence="3" id="KW-1185">Reference proteome</keyword>
<gene>
    <name evidence="2" type="ORF">JI642_12630</name>
</gene>
<proteinExistence type="predicted"/>
<comment type="caution">
    <text evidence="2">The sequence shown here is derived from an EMBL/GenBank/DDBJ whole genome shotgun (WGS) entry which is preliminary data.</text>
</comment>
<dbReference type="Proteomes" id="UP000633035">
    <property type="component" value="Unassembled WGS sequence"/>
</dbReference>
<reference evidence="2 3" key="1">
    <citation type="submission" date="2021-01" db="EMBL/GenBank/DDBJ databases">
        <title>Listeria ivanovii strains from Norway.</title>
        <authorList>
            <person name="Fagerlund A."/>
        </authorList>
    </citation>
    <scope>NUCLEOTIDE SEQUENCE [LARGE SCALE GENOMIC DNA]</scope>
    <source>
        <strain evidence="2 3">MF6989</strain>
    </source>
</reference>
<feature type="coiled-coil region" evidence="1">
    <location>
        <begin position="30"/>
        <end position="64"/>
    </location>
</feature>
<protein>
    <submittedName>
        <fullName evidence="2">Uncharacterized protein</fullName>
    </submittedName>
</protein>
<dbReference type="RefSeq" id="WP_200289183.1">
    <property type="nucleotide sequence ID" value="NZ_JAENOF010000018.1"/>
</dbReference>
<evidence type="ECO:0000313" key="2">
    <source>
        <dbReference type="EMBL" id="MBK1962944.1"/>
    </source>
</evidence>
<evidence type="ECO:0000313" key="3">
    <source>
        <dbReference type="Proteomes" id="UP000633035"/>
    </source>
</evidence>
<dbReference type="EMBL" id="JAENOF010000018">
    <property type="protein sequence ID" value="MBK1962944.1"/>
    <property type="molecule type" value="Genomic_DNA"/>
</dbReference>
<accession>A0ABS1G7T6</accession>
<evidence type="ECO:0000256" key="1">
    <source>
        <dbReference type="SAM" id="Coils"/>
    </source>
</evidence>
<organism evidence="2 3">
    <name type="scientific">Listeria ivanovii subsp. londoniensis</name>
    <dbReference type="NCBI Taxonomy" id="202752"/>
    <lineage>
        <taxon>Bacteria</taxon>
        <taxon>Bacillati</taxon>
        <taxon>Bacillota</taxon>
        <taxon>Bacilli</taxon>
        <taxon>Bacillales</taxon>
        <taxon>Listeriaceae</taxon>
        <taxon>Listeria</taxon>
    </lineage>
</organism>
<keyword evidence="1" id="KW-0175">Coiled coil</keyword>
<name>A0ABS1G7T6_LISIV</name>